<dbReference type="GO" id="GO:0000287">
    <property type="term" value="F:magnesium ion binding"/>
    <property type="evidence" value="ECO:0007669"/>
    <property type="project" value="InterPro"/>
</dbReference>
<evidence type="ECO:0000256" key="2">
    <source>
        <dbReference type="ARBA" id="ARBA00022842"/>
    </source>
</evidence>
<keyword evidence="1" id="KW-0479">Metal-binding</keyword>
<dbReference type="InterPro" id="IPR005630">
    <property type="entry name" value="Terpene_synthase_metal-bd"/>
</dbReference>
<dbReference type="Gene3D" id="1.10.600.10">
    <property type="entry name" value="Farnesyl Diphosphate Synthase"/>
    <property type="match status" value="1"/>
</dbReference>
<evidence type="ECO:0000256" key="1">
    <source>
        <dbReference type="ARBA" id="ARBA00022723"/>
    </source>
</evidence>
<protein>
    <recommendedName>
        <fullName evidence="3">Terpene synthase metal-binding domain-containing protein</fullName>
    </recommendedName>
</protein>
<dbReference type="GO" id="GO:0010333">
    <property type="term" value="F:terpene synthase activity"/>
    <property type="evidence" value="ECO:0007669"/>
    <property type="project" value="InterPro"/>
</dbReference>
<accession>A0A2N9EJX9</accession>
<dbReference type="GO" id="GO:0016114">
    <property type="term" value="P:terpenoid biosynthetic process"/>
    <property type="evidence" value="ECO:0007669"/>
    <property type="project" value="InterPro"/>
</dbReference>
<organism evidence="4">
    <name type="scientific">Fagus sylvatica</name>
    <name type="common">Beechnut</name>
    <dbReference type="NCBI Taxonomy" id="28930"/>
    <lineage>
        <taxon>Eukaryota</taxon>
        <taxon>Viridiplantae</taxon>
        <taxon>Streptophyta</taxon>
        <taxon>Embryophyta</taxon>
        <taxon>Tracheophyta</taxon>
        <taxon>Spermatophyta</taxon>
        <taxon>Magnoliopsida</taxon>
        <taxon>eudicotyledons</taxon>
        <taxon>Gunneridae</taxon>
        <taxon>Pentapetalae</taxon>
        <taxon>rosids</taxon>
        <taxon>fabids</taxon>
        <taxon>Fagales</taxon>
        <taxon>Fagaceae</taxon>
        <taxon>Fagus</taxon>
    </lineage>
</organism>
<dbReference type="Pfam" id="PF03936">
    <property type="entry name" value="Terpene_synth_C"/>
    <property type="match status" value="1"/>
</dbReference>
<evidence type="ECO:0000259" key="3">
    <source>
        <dbReference type="Pfam" id="PF03936"/>
    </source>
</evidence>
<dbReference type="AlphaFoldDB" id="A0A2N9EJX9"/>
<dbReference type="EMBL" id="OIVN01000132">
    <property type="protein sequence ID" value="SPC74879.1"/>
    <property type="molecule type" value="Genomic_DNA"/>
</dbReference>
<reference evidence="4" key="1">
    <citation type="submission" date="2018-02" db="EMBL/GenBank/DDBJ databases">
        <authorList>
            <person name="Cohen D.B."/>
            <person name="Kent A.D."/>
        </authorList>
    </citation>
    <scope>NUCLEOTIDE SEQUENCE</scope>
</reference>
<feature type="domain" description="Terpene synthase metal-binding" evidence="3">
    <location>
        <begin position="91"/>
        <end position="206"/>
    </location>
</feature>
<dbReference type="PANTHER" id="PTHR31225:SF9">
    <property type="entry name" value="TERPENE SYNTHASE 10"/>
    <property type="match status" value="1"/>
</dbReference>
<sequence>MRGLHIEARCRLQINRRSQSQAQAHLGGLLEGLRWREGWSECGGVMLSRRQRKKKRREDMNPILLELAELDFNMVQATHQEDLKQVSRWWKSTGLGEKLSFARDRLMENFLWTVGITFQPQFGYCRRMLTKVNALITTIDDVYDVYGTLDELELFTDAVERWDINAMDQLPDYMKICFLALHNSVNEMAFDTLKEQEFHIIRYLKKVDELERGDVPKSIQCYMNETRC</sequence>
<proteinExistence type="predicted"/>
<dbReference type="PANTHER" id="PTHR31225">
    <property type="entry name" value="OS04G0344100 PROTEIN-RELATED"/>
    <property type="match status" value="1"/>
</dbReference>
<dbReference type="InterPro" id="IPR050148">
    <property type="entry name" value="Terpene_synthase-like"/>
</dbReference>
<dbReference type="SFLD" id="SFLDG01019">
    <property type="entry name" value="Terpene_Cyclase_Like_1_C_Termi"/>
    <property type="match status" value="1"/>
</dbReference>
<name>A0A2N9EJX9_FAGSY</name>
<evidence type="ECO:0000313" key="4">
    <source>
        <dbReference type="EMBL" id="SPC74879.1"/>
    </source>
</evidence>
<dbReference type="InterPro" id="IPR008949">
    <property type="entry name" value="Isoprenoid_synthase_dom_sf"/>
</dbReference>
<dbReference type="SFLD" id="SFLDS00005">
    <property type="entry name" value="Isoprenoid_Synthase_Type_I"/>
    <property type="match status" value="1"/>
</dbReference>
<dbReference type="InterPro" id="IPR034741">
    <property type="entry name" value="Terpene_cyclase-like_1_C"/>
</dbReference>
<keyword evidence="2" id="KW-0460">Magnesium</keyword>
<dbReference type="SUPFAM" id="SSF48576">
    <property type="entry name" value="Terpenoid synthases"/>
    <property type="match status" value="1"/>
</dbReference>
<gene>
    <name evidence="4" type="ORF">FSB_LOCUS2761</name>
</gene>